<accession>A0A7J4XNB3</accession>
<proteinExistence type="predicted"/>
<comment type="caution">
    <text evidence="1">The sequence shown here is derived from an EMBL/GenBank/DDBJ whole genome shotgun (WGS) entry which is preliminary data.</text>
</comment>
<evidence type="ECO:0000313" key="2">
    <source>
        <dbReference type="Proteomes" id="UP000422221"/>
    </source>
</evidence>
<dbReference type="AlphaFoldDB" id="A0A7J4XNB3"/>
<dbReference type="Proteomes" id="UP000422221">
    <property type="component" value="Unassembled WGS sequence"/>
</dbReference>
<reference evidence="1 2" key="1">
    <citation type="journal article" date="2019" name="Nat. Med.">
        <title>A library of human gut bacterial isolates paired with longitudinal multiomics data enables mechanistic microbiome research.</title>
        <authorList>
            <person name="Poyet M."/>
            <person name="Groussin M."/>
            <person name="Gibbons S.M."/>
            <person name="Avila-Pacheco J."/>
            <person name="Jiang X."/>
            <person name="Kearney S.M."/>
            <person name="Perrotta A.R."/>
            <person name="Berdy B."/>
            <person name="Zhao S."/>
            <person name="Lieberman T.D."/>
            <person name="Swanson P.K."/>
            <person name="Smith M."/>
            <person name="Roesemann S."/>
            <person name="Alexander J.E."/>
            <person name="Rich S.A."/>
            <person name="Livny J."/>
            <person name="Vlamakis H."/>
            <person name="Clish C."/>
            <person name="Bullock K."/>
            <person name="Deik A."/>
            <person name="Scott J."/>
            <person name="Pierce K.A."/>
            <person name="Xavier R.J."/>
            <person name="Alm E.J."/>
        </authorList>
    </citation>
    <scope>NUCLEOTIDE SEQUENCE [LARGE SCALE GENOMIC DNA]</scope>
    <source>
        <strain evidence="1 2">BIOML-A10</strain>
    </source>
</reference>
<evidence type="ECO:0000313" key="1">
    <source>
        <dbReference type="EMBL" id="KAA3769443.1"/>
    </source>
</evidence>
<gene>
    <name evidence="1" type="ORF">F3F73_03205</name>
</gene>
<organism evidence="1 2">
    <name type="scientific">Bacteroides salyersiae</name>
    <dbReference type="NCBI Taxonomy" id="291644"/>
    <lineage>
        <taxon>Bacteria</taxon>
        <taxon>Pseudomonadati</taxon>
        <taxon>Bacteroidota</taxon>
        <taxon>Bacteroidia</taxon>
        <taxon>Bacteroidales</taxon>
        <taxon>Bacteroidaceae</taxon>
        <taxon>Bacteroides</taxon>
    </lineage>
</organism>
<protein>
    <submittedName>
        <fullName evidence="1">Uncharacterized protein</fullName>
    </submittedName>
</protein>
<dbReference type="EMBL" id="VWMK01000002">
    <property type="protein sequence ID" value="KAA3769443.1"/>
    <property type="molecule type" value="Genomic_DNA"/>
</dbReference>
<name>A0A7J4XNB3_9BACE</name>
<sequence length="74" mass="8503">MSKIERAAKYYIQQEVKGMIDHAIDVGDVERAFIAGVEWAEKNKVKPKTICLRDKSKVCNLCHDCDVYVLNPNY</sequence>
<dbReference type="RefSeq" id="WP_130058629.1">
    <property type="nucleotide sequence ID" value="NZ_JADNPJ010000002.1"/>
</dbReference>